<dbReference type="Gene3D" id="3.60.15.10">
    <property type="entry name" value="Ribonuclease Z/Hydroxyacylglutathione hydrolase-like"/>
    <property type="match status" value="1"/>
</dbReference>
<dbReference type="Pfam" id="PF00753">
    <property type="entry name" value="Lactamase_B"/>
    <property type="match status" value="1"/>
</dbReference>
<accession>A0ABR4IPF4</accession>
<dbReference type="EMBL" id="JBFXLU010000326">
    <property type="protein sequence ID" value="KAL2829630.1"/>
    <property type="molecule type" value="Genomic_DNA"/>
</dbReference>
<dbReference type="InterPro" id="IPR036866">
    <property type="entry name" value="RibonucZ/Hydroxyglut_hydro"/>
</dbReference>
<evidence type="ECO:0000313" key="4">
    <source>
        <dbReference type="Proteomes" id="UP001610446"/>
    </source>
</evidence>
<keyword evidence="4" id="KW-1185">Reference proteome</keyword>
<feature type="compositionally biased region" description="Pro residues" evidence="1">
    <location>
        <begin position="134"/>
        <end position="145"/>
    </location>
</feature>
<dbReference type="Proteomes" id="UP001610446">
    <property type="component" value="Unassembled WGS sequence"/>
</dbReference>
<evidence type="ECO:0000256" key="1">
    <source>
        <dbReference type="SAM" id="MobiDB-lite"/>
    </source>
</evidence>
<evidence type="ECO:0000313" key="3">
    <source>
        <dbReference type="EMBL" id="KAL2829630.1"/>
    </source>
</evidence>
<dbReference type="PANTHER" id="PTHR43546:SF3">
    <property type="entry name" value="UPF0173 METAL-DEPENDENT HYDROLASE MJ1163"/>
    <property type="match status" value="1"/>
</dbReference>
<reference evidence="3 4" key="1">
    <citation type="submission" date="2024-07" db="EMBL/GenBank/DDBJ databases">
        <title>Section-level genome sequencing and comparative genomics of Aspergillus sections Usti and Cavernicolus.</title>
        <authorList>
            <consortium name="Lawrence Berkeley National Laboratory"/>
            <person name="Nybo J.L."/>
            <person name="Vesth T.C."/>
            <person name="Theobald S."/>
            <person name="Frisvad J.C."/>
            <person name="Larsen T.O."/>
            <person name="Kjaerboelling I."/>
            <person name="Rothschild-Mancinelli K."/>
            <person name="Lyhne E.K."/>
            <person name="Kogle M.E."/>
            <person name="Barry K."/>
            <person name="Clum A."/>
            <person name="Na H."/>
            <person name="Ledsgaard L."/>
            <person name="Lin J."/>
            <person name="Lipzen A."/>
            <person name="Kuo A."/>
            <person name="Riley R."/>
            <person name="Mondo S."/>
            <person name="Labutti K."/>
            <person name="Haridas S."/>
            <person name="Pangalinan J."/>
            <person name="Salamov A.A."/>
            <person name="Simmons B.A."/>
            <person name="Magnuson J.K."/>
            <person name="Chen J."/>
            <person name="Drula E."/>
            <person name="Henrissat B."/>
            <person name="Wiebenga A."/>
            <person name="Lubbers R.J."/>
            <person name="Gomes A.C."/>
            <person name="Makela M.R."/>
            <person name="Stajich J."/>
            <person name="Grigoriev I.V."/>
            <person name="Mortensen U.H."/>
            <person name="De Vries R.P."/>
            <person name="Baker S.E."/>
            <person name="Andersen M.R."/>
        </authorList>
    </citation>
    <scope>NUCLEOTIDE SEQUENCE [LARGE SCALE GENOMIC DNA]</scope>
    <source>
        <strain evidence="3 4">CBS 123904</strain>
    </source>
</reference>
<name>A0ABR4IPF4_9EURO</name>
<sequence length="357" mass="39070">MSDSAELGATIEWFGASTFRLKARGLTIFLDAWLERPKGLPLYLPIDNVDECDYIFISHAHFDHLPGADRLAQRTGAIIVANAEAIHVMREAGVPESQLMAVSGGERIPLFTLTQRQKAFADHTTAGNNQDGLPPRPQQPGPVEPSPALAPIAVHVWPSLHCLMPPGDHRSIPEAIDSGTVYMGSGDYEGTMDITRGLKYGLGGLVKLPHLPSNVGEDMRRFIAYLQDNKTNQCSFYDGGQLLFNFLIGNQTLLWNSHLGGYSGILKEITPRPDVAILGLAGRANLNGRPFDGSAAEFVNQELKWLGEPRKVIWCLHDQGALNPKYTKTDAATAMVERETSSKVTTLSYDTPHAVFE</sequence>
<gene>
    <name evidence="3" type="ORF">BJY01DRAFT_261173</name>
</gene>
<feature type="domain" description="Metallo-beta-lactamase" evidence="2">
    <location>
        <begin position="48"/>
        <end position="104"/>
    </location>
</feature>
<proteinExistence type="predicted"/>
<protein>
    <recommendedName>
        <fullName evidence="2">Metallo-beta-lactamase domain-containing protein</fullName>
    </recommendedName>
</protein>
<comment type="caution">
    <text evidence="3">The sequence shown here is derived from an EMBL/GenBank/DDBJ whole genome shotgun (WGS) entry which is preliminary data.</text>
</comment>
<organism evidence="3 4">
    <name type="scientific">Aspergillus pseudoustus</name>
    <dbReference type="NCBI Taxonomy" id="1810923"/>
    <lineage>
        <taxon>Eukaryota</taxon>
        <taxon>Fungi</taxon>
        <taxon>Dikarya</taxon>
        <taxon>Ascomycota</taxon>
        <taxon>Pezizomycotina</taxon>
        <taxon>Eurotiomycetes</taxon>
        <taxon>Eurotiomycetidae</taxon>
        <taxon>Eurotiales</taxon>
        <taxon>Aspergillaceae</taxon>
        <taxon>Aspergillus</taxon>
        <taxon>Aspergillus subgen. Nidulantes</taxon>
    </lineage>
</organism>
<dbReference type="InterPro" id="IPR001279">
    <property type="entry name" value="Metallo-B-lactamas"/>
</dbReference>
<evidence type="ECO:0000259" key="2">
    <source>
        <dbReference type="Pfam" id="PF00753"/>
    </source>
</evidence>
<feature type="region of interest" description="Disordered" evidence="1">
    <location>
        <begin position="124"/>
        <end position="146"/>
    </location>
</feature>
<dbReference type="PANTHER" id="PTHR43546">
    <property type="entry name" value="UPF0173 METAL-DEPENDENT HYDROLASE MJ1163-RELATED"/>
    <property type="match status" value="1"/>
</dbReference>
<dbReference type="InterPro" id="IPR050114">
    <property type="entry name" value="UPF0173_UPF0282_UlaG_hydrolase"/>
</dbReference>
<dbReference type="SUPFAM" id="SSF56281">
    <property type="entry name" value="Metallo-hydrolase/oxidoreductase"/>
    <property type="match status" value="1"/>
</dbReference>